<dbReference type="PANTHER" id="PTHR33386:SF5">
    <property type="entry name" value="OS02G0740600 PROTEIN"/>
    <property type="match status" value="1"/>
</dbReference>
<name>A0A9Q0HF45_9MAGN</name>
<proteinExistence type="predicted"/>
<gene>
    <name evidence="2" type="ORF">NE237_023474</name>
</gene>
<accession>A0A9Q0HF45</accession>
<keyword evidence="3" id="KW-1185">Reference proteome</keyword>
<dbReference type="EMBL" id="JAMYWD010000008">
    <property type="protein sequence ID" value="KAJ4963535.1"/>
    <property type="molecule type" value="Genomic_DNA"/>
</dbReference>
<sequence>MNLIIWKNGEKQLVGLSWADQWDSDPLPQTNRNSKGGKSAGKKVGEGLEKTKAAASSGFKKVKASTSVGFHWIKDKCKFQSYAIFKRMKTGGFLRILWRPS</sequence>
<dbReference type="PANTHER" id="PTHR33386">
    <property type="entry name" value="OS02G0740600 PROTEIN"/>
    <property type="match status" value="1"/>
</dbReference>
<dbReference type="AlphaFoldDB" id="A0A9Q0HF45"/>
<organism evidence="2 3">
    <name type="scientific">Protea cynaroides</name>
    <dbReference type="NCBI Taxonomy" id="273540"/>
    <lineage>
        <taxon>Eukaryota</taxon>
        <taxon>Viridiplantae</taxon>
        <taxon>Streptophyta</taxon>
        <taxon>Embryophyta</taxon>
        <taxon>Tracheophyta</taxon>
        <taxon>Spermatophyta</taxon>
        <taxon>Magnoliopsida</taxon>
        <taxon>Proteales</taxon>
        <taxon>Proteaceae</taxon>
        <taxon>Protea</taxon>
    </lineage>
</organism>
<protein>
    <submittedName>
        <fullName evidence="2">Uncharacterized protein</fullName>
    </submittedName>
</protein>
<feature type="region of interest" description="Disordered" evidence="1">
    <location>
        <begin position="22"/>
        <end position="47"/>
    </location>
</feature>
<evidence type="ECO:0000256" key="1">
    <source>
        <dbReference type="SAM" id="MobiDB-lite"/>
    </source>
</evidence>
<reference evidence="2" key="1">
    <citation type="journal article" date="2023" name="Plant J.">
        <title>The genome of the king protea, Protea cynaroides.</title>
        <authorList>
            <person name="Chang J."/>
            <person name="Duong T.A."/>
            <person name="Schoeman C."/>
            <person name="Ma X."/>
            <person name="Roodt D."/>
            <person name="Barker N."/>
            <person name="Li Z."/>
            <person name="Van de Peer Y."/>
            <person name="Mizrachi E."/>
        </authorList>
    </citation>
    <scope>NUCLEOTIDE SEQUENCE</scope>
    <source>
        <tissue evidence="2">Young leaves</tissue>
    </source>
</reference>
<evidence type="ECO:0000313" key="3">
    <source>
        <dbReference type="Proteomes" id="UP001141806"/>
    </source>
</evidence>
<evidence type="ECO:0000313" key="2">
    <source>
        <dbReference type="EMBL" id="KAJ4963535.1"/>
    </source>
</evidence>
<dbReference type="OrthoDB" id="1905524at2759"/>
<dbReference type="Proteomes" id="UP001141806">
    <property type="component" value="Unassembled WGS sequence"/>
</dbReference>
<comment type="caution">
    <text evidence="2">The sequence shown here is derived from an EMBL/GenBank/DDBJ whole genome shotgun (WGS) entry which is preliminary data.</text>
</comment>